<dbReference type="Proteomes" id="UP000091846">
    <property type="component" value="Unassembled WGS sequence"/>
</dbReference>
<keyword evidence="3 7" id="KW-0540">Nuclease</keyword>
<dbReference type="RefSeq" id="WP_065029525.1">
    <property type="nucleotide sequence ID" value="NZ_LZKI01000115.1"/>
</dbReference>
<evidence type="ECO:0000313" key="9">
    <source>
        <dbReference type="EMBL" id="OBI39718.1"/>
    </source>
</evidence>
<gene>
    <name evidence="7" type="primary">vapC</name>
    <name evidence="9" type="ORF">A5708_03025</name>
</gene>
<dbReference type="AlphaFoldDB" id="A0A1A2YQJ3"/>
<comment type="caution">
    <text evidence="9">The sequence shown here is derived from an EMBL/GenBank/DDBJ whole genome shotgun (WGS) entry which is preliminary data.</text>
</comment>
<evidence type="ECO:0000256" key="3">
    <source>
        <dbReference type="ARBA" id="ARBA00022722"/>
    </source>
</evidence>
<dbReference type="GO" id="GO:0016787">
    <property type="term" value="F:hydrolase activity"/>
    <property type="evidence" value="ECO:0007669"/>
    <property type="project" value="UniProtKB-KW"/>
</dbReference>
<dbReference type="Pfam" id="PF01850">
    <property type="entry name" value="PIN"/>
    <property type="match status" value="1"/>
</dbReference>
<comment type="function">
    <text evidence="7">Toxic component of a toxin-antitoxin (TA) system. An RNase.</text>
</comment>
<dbReference type="EC" id="3.1.-.-" evidence="7"/>
<keyword evidence="6 7" id="KW-0460">Magnesium</keyword>
<organism evidence="9 10">
    <name type="scientific">Mycobacterium colombiense</name>
    <dbReference type="NCBI Taxonomy" id="339268"/>
    <lineage>
        <taxon>Bacteria</taxon>
        <taxon>Bacillati</taxon>
        <taxon>Actinomycetota</taxon>
        <taxon>Actinomycetes</taxon>
        <taxon>Mycobacteriales</taxon>
        <taxon>Mycobacteriaceae</taxon>
        <taxon>Mycobacterium</taxon>
        <taxon>Mycobacterium avium complex (MAC)</taxon>
    </lineage>
</organism>
<dbReference type="EMBL" id="LZKI01000115">
    <property type="protein sequence ID" value="OBI39718.1"/>
    <property type="molecule type" value="Genomic_DNA"/>
</dbReference>
<accession>A0A1A2YQJ3</accession>
<name>A0A1A2YQJ3_9MYCO</name>
<proteinExistence type="inferred from homology"/>
<protein>
    <recommendedName>
        <fullName evidence="7">Ribonuclease VapC</fullName>
        <shortName evidence="7">RNase VapC</shortName>
        <ecNumber evidence="7">3.1.-.-</ecNumber>
    </recommendedName>
    <alternativeName>
        <fullName evidence="7">Toxin VapC</fullName>
    </alternativeName>
</protein>
<dbReference type="GO" id="GO:0004540">
    <property type="term" value="F:RNA nuclease activity"/>
    <property type="evidence" value="ECO:0007669"/>
    <property type="project" value="InterPro"/>
</dbReference>
<comment type="cofactor">
    <cofactor evidence="1 7">
        <name>Mg(2+)</name>
        <dbReference type="ChEBI" id="CHEBI:18420"/>
    </cofactor>
</comment>
<evidence type="ECO:0000256" key="6">
    <source>
        <dbReference type="ARBA" id="ARBA00022842"/>
    </source>
</evidence>
<sequence>MPTNGEHVLVDTSAALALVQRENPFHRAAIDRLLSCRRGMSGHAAVELLSVLTRLPAPHRLSPAAAIRLEDTNFPESRFLSATDTKRVLKEMAEVGLAGGAFYDGLVGATARQHKLSLVTCDRRAEPTYRLLGVEYELLLPEPR</sequence>
<dbReference type="GO" id="GO:0090729">
    <property type="term" value="F:toxin activity"/>
    <property type="evidence" value="ECO:0007669"/>
    <property type="project" value="UniProtKB-KW"/>
</dbReference>
<dbReference type="GO" id="GO:0000287">
    <property type="term" value="F:magnesium ion binding"/>
    <property type="evidence" value="ECO:0007669"/>
    <property type="project" value="UniProtKB-UniRule"/>
</dbReference>
<feature type="binding site" evidence="7">
    <location>
        <position position="104"/>
    </location>
    <ligand>
        <name>Mg(2+)</name>
        <dbReference type="ChEBI" id="CHEBI:18420"/>
    </ligand>
</feature>
<evidence type="ECO:0000259" key="8">
    <source>
        <dbReference type="Pfam" id="PF01850"/>
    </source>
</evidence>
<keyword evidence="7" id="KW-0800">Toxin</keyword>
<comment type="similarity">
    <text evidence="7">Belongs to the PINc/VapC protein family.</text>
</comment>
<dbReference type="InterPro" id="IPR029060">
    <property type="entry name" value="PIN-like_dom_sf"/>
</dbReference>
<dbReference type="OrthoDB" id="25693at2"/>
<evidence type="ECO:0000313" key="10">
    <source>
        <dbReference type="Proteomes" id="UP000091846"/>
    </source>
</evidence>
<dbReference type="Gene3D" id="3.40.50.1010">
    <property type="entry name" value="5'-nuclease"/>
    <property type="match status" value="1"/>
</dbReference>
<dbReference type="SUPFAM" id="SSF88723">
    <property type="entry name" value="PIN domain-like"/>
    <property type="match status" value="1"/>
</dbReference>
<feature type="domain" description="PIN" evidence="8">
    <location>
        <begin position="8"/>
        <end position="126"/>
    </location>
</feature>
<keyword evidence="4 7" id="KW-0479">Metal-binding</keyword>
<evidence type="ECO:0000256" key="1">
    <source>
        <dbReference type="ARBA" id="ARBA00001946"/>
    </source>
</evidence>
<evidence type="ECO:0000256" key="4">
    <source>
        <dbReference type="ARBA" id="ARBA00022723"/>
    </source>
</evidence>
<dbReference type="HAMAP" id="MF_00265">
    <property type="entry name" value="VapC_Nob1"/>
    <property type="match status" value="1"/>
</dbReference>
<feature type="binding site" evidence="7">
    <location>
        <position position="11"/>
    </location>
    <ligand>
        <name>Mg(2+)</name>
        <dbReference type="ChEBI" id="CHEBI:18420"/>
    </ligand>
</feature>
<evidence type="ECO:0000256" key="7">
    <source>
        <dbReference type="HAMAP-Rule" id="MF_00265"/>
    </source>
</evidence>
<dbReference type="CDD" id="cd18681">
    <property type="entry name" value="PIN_MtVapC27-VapC40_like"/>
    <property type="match status" value="1"/>
</dbReference>
<evidence type="ECO:0000256" key="5">
    <source>
        <dbReference type="ARBA" id="ARBA00022801"/>
    </source>
</evidence>
<keyword evidence="5 7" id="KW-0378">Hydrolase</keyword>
<evidence type="ECO:0000256" key="2">
    <source>
        <dbReference type="ARBA" id="ARBA00022649"/>
    </source>
</evidence>
<keyword evidence="2 7" id="KW-1277">Toxin-antitoxin system</keyword>
<dbReference type="InterPro" id="IPR022907">
    <property type="entry name" value="VapC_family"/>
</dbReference>
<dbReference type="InterPro" id="IPR002716">
    <property type="entry name" value="PIN_dom"/>
</dbReference>
<reference evidence="9 10" key="1">
    <citation type="submission" date="2016-06" db="EMBL/GenBank/DDBJ databases">
        <authorList>
            <person name="Kjaerup R.B."/>
            <person name="Dalgaard T.S."/>
            <person name="Juul-Madsen H.R."/>
        </authorList>
    </citation>
    <scope>NUCLEOTIDE SEQUENCE [LARGE SCALE GENOMIC DNA]</scope>
    <source>
        <strain evidence="9 10">E1334</strain>
    </source>
</reference>